<dbReference type="AlphaFoldDB" id="A0AA85G847"/>
<protein>
    <submittedName>
        <fullName evidence="3">Uncharacterized protein</fullName>
    </submittedName>
</protein>
<keyword evidence="2" id="KW-1185">Reference proteome</keyword>
<accession>A0AA85G847</accession>
<evidence type="ECO:0000313" key="3">
    <source>
        <dbReference type="WBParaSite" id="SRDH1_82450.1"/>
    </source>
</evidence>
<evidence type="ECO:0000313" key="2">
    <source>
        <dbReference type="Proteomes" id="UP000050792"/>
    </source>
</evidence>
<keyword evidence="1" id="KW-0732">Signal</keyword>
<dbReference type="Proteomes" id="UP000050792">
    <property type="component" value="Unassembled WGS sequence"/>
</dbReference>
<proteinExistence type="predicted"/>
<feature type="signal peptide" evidence="1">
    <location>
        <begin position="1"/>
        <end position="18"/>
    </location>
</feature>
<dbReference type="WBParaSite" id="SRDH1_82450.1">
    <property type="protein sequence ID" value="SRDH1_82450.1"/>
    <property type="gene ID" value="SRDH1_82450"/>
</dbReference>
<sequence>MSIIYIIIPLIFIPSCYCGSSSGSSNCTEPTRSSFTRFISAVGTFINLLCFLDGIWNTLVGFIYGGTTQ</sequence>
<reference evidence="2" key="1">
    <citation type="submission" date="2022-06" db="EMBL/GenBank/DDBJ databases">
        <authorList>
            <person name="Berger JAMES D."/>
            <person name="Berger JAMES D."/>
        </authorList>
    </citation>
    <scope>NUCLEOTIDE SEQUENCE [LARGE SCALE GENOMIC DNA]</scope>
</reference>
<reference evidence="3" key="2">
    <citation type="submission" date="2023-11" db="UniProtKB">
        <authorList>
            <consortium name="WormBaseParasite"/>
        </authorList>
    </citation>
    <scope>IDENTIFICATION</scope>
</reference>
<evidence type="ECO:0000256" key="1">
    <source>
        <dbReference type="SAM" id="SignalP"/>
    </source>
</evidence>
<organism evidence="2 3">
    <name type="scientific">Schistosoma rodhaini</name>
    <dbReference type="NCBI Taxonomy" id="6188"/>
    <lineage>
        <taxon>Eukaryota</taxon>
        <taxon>Metazoa</taxon>
        <taxon>Spiralia</taxon>
        <taxon>Lophotrochozoa</taxon>
        <taxon>Platyhelminthes</taxon>
        <taxon>Trematoda</taxon>
        <taxon>Digenea</taxon>
        <taxon>Strigeidida</taxon>
        <taxon>Schistosomatoidea</taxon>
        <taxon>Schistosomatidae</taxon>
        <taxon>Schistosoma</taxon>
    </lineage>
</organism>
<feature type="chain" id="PRO_5041658416" evidence="1">
    <location>
        <begin position="19"/>
        <end position="69"/>
    </location>
</feature>
<name>A0AA85G847_9TREM</name>